<dbReference type="Pfam" id="PF17765">
    <property type="entry name" value="MLTR_LBD"/>
    <property type="match status" value="1"/>
</dbReference>
<reference evidence="2 3" key="1">
    <citation type="submission" date="2024-09" db="EMBL/GenBank/DDBJ databases">
        <authorList>
            <person name="Sun Q."/>
            <person name="Mori K."/>
        </authorList>
    </citation>
    <scope>NUCLEOTIDE SEQUENCE [LARGE SCALE GENOMIC DNA]</scope>
    <source>
        <strain evidence="2 3">CCM 3426</strain>
    </source>
</reference>
<dbReference type="Gene3D" id="1.10.260.40">
    <property type="entry name" value="lambda repressor-like DNA-binding domains"/>
    <property type="match status" value="1"/>
</dbReference>
<sequence>MEGDLGQFLRSRRARIHPEEAGLPASGRRRVTGLRREEVALLAGVSVDYYIRLEQERVQNVSDAVLDAVARVLRMDDTERAHLRDLLRPVRHAGTPVLRPGLSRLLDLADGMPAFVLGPRMDVLAWNALADRVSGFAGLPDDRRNQLVQVFLAPHTRTLYRDWADVAAETVAYLRLYAGRHPGDPLLPALVAELSASPDFARLWEEHGVAEKTYGSKRLRHPELGELDFAYETLAVPGQPDLLIVMYTADPDSETGRTLARLREEIGASRSLAHATPV</sequence>
<gene>
    <name evidence="2" type="ORF">ACFFV7_40195</name>
</gene>
<dbReference type="PROSITE" id="PS50943">
    <property type="entry name" value="HTH_CROC1"/>
    <property type="match status" value="1"/>
</dbReference>
<dbReference type="Pfam" id="PF13560">
    <property type="entry name" value="HTH_31"/>
    <property type="match status" value="1"/>
</dbReference>
<evidence type="ECO:0000313" key="2">
    <source>
        <dbReference type="EMBL" id="MFB9207464.1"/>
    </source>
</evidence>
<dbReference type="SMART" id="SM00530">
    <property type="entry name" value="HTH_XRE"/>
    <property type="match status" value="1"/>
</dbReference>
<proteinExistence type="predicted"/>
<evidence type="ECO:0000259" key="1">
    <source>
        <dbReference type="PROSITE" id="PS50943"/>
    </source>
</evidence>
<feature type="domain" description="HTH cro/C1-type" evidence="1">
    <location>
        <begin position="33"/>
        <end position="80"/>
    </location>
</feature>
<dbReference type="CDD" id="cd00093">
    <property type="entry name" value="HTH_XRE"/>
    <property type="match status" value="1"/>
</dbReference>
<dbReference type="Proteomes" id="UP001589647">
    <property type="component" value="Unassembled WGS sequence"/>
</dbReference>
<dbReference type="RefSeq" id="WP_189653582.1">
    <property type="nucleotide sequence ID" value="NZ_BMRC01000044.1"/>
</dbReference>
<comment type="caution">
    <text evidence="2">The sequence shown here is derived from an EMBL/GenBank/DDBJ whole genome shotgun (WGS) entry which is preliminary data.</text>
</comment>
<evidence type="ECO:0000313" key="3">
    <source>
        <dbReference type="Proteomes" id="UP001589647"/>
    </source>
</evidence>
<dbReference type="PANTHER" id="PTHR35010">
    <property type="entry name" value="BLL4672 PROTEIN-RELATED"/>
    <property type="match status" value="1"/>
</dbReference>
<name>A0ABV5IUN1_9ACTN</name>
<organism evidence="2 3">
    <name type="scientific">Nonomuraea spiralis</name>
    <dbReference type="NCBI Taxonomy" id="46182"/>
    <lineage>
        <taxon>Bacteria</taxon>
        <taxon>Bacillati</taxon>
        <taxon>Actinomycetota</taxon>
        <taxon>Actinomycetes</taxon>
        <taxon>Streptosporangiales</taxon>
        <taxon>Streptosporangiaceae</taxon>
        <taxon>Nonomuraea</taxon>
    </lineage>
</organism>
<dbReference type="Gene3D" id="3.30.450.180">
    <property type="match status" value="1"/>
</dbReference>
<dbReference type="PANTHER" id="PTHR35010:SF2">
    <property type="entry name" value="BLL4672 PROTEIN"/>
    <property type="match status" value="1"/>
</dbReference>
<accession>A0ABV5IUN1</accession>
<dbReference type="SUPFAM" id="SSF47413">
    <property type="entry name" value="lambda repressor-like DNA-binding domains"/>
    <property type="match status" value="1"/>
</dbReference>
<dbReference type="InterPro" id="IPR010982">
    <property type="entry name" value="Lambda_DNA-bd_dom_sf"/>
</dbReference>
<protein>
    <submittedName>
        <fullName evidence="2">Helix-turn-helix transcriptional regulator</fullName>
    </submittedName>
</protein>
<dbReference type="InterPro" id="IPR041413">
    <property type="entry name" value="MLTR_LBD"/>
</dbReference>
<keyword evidence="3" id="KW-1185">Reference proteome</keyword>
<dbReference type="EMBL" id="JBHMEI010000056">
    <property type="protein sequence ID" value="MFB9207464.1"/>
    <property type="molecule type" value="Genomic_DNA"/>
</dbReference>
<dbReference type="InterPro" id="IPR001387">
    <property type="entry name" value="Cro/C1-type_HTH"/>
</dbReference>